<geneLocation type="plasmid" evidence="1">
    <name>pE648NDM-5</name>
</geneLocation>
<reference evidence="1" key="1">
    <citation type="submission" date="2019-07" db="EMBL/GenBank/DDBJ databases">
        <title>A Novel blaCTX-M-65-carrying IncHI2 Plasmid pE648CTX-M-65 isolated from a clinical carbapenem- and colistin-resistance Escherichia coli.</title>
        <authorList>
            <person name="Lv Y."/>
        </authorList>
    </citation>
    <scope>NUCLEOTIDE SEQUENCE</scope>
    <source>
        <strain evidence="1">E648</strain>
        <plasmid evidence="1">pE648NDM-5</plasmid>
    </source>
</reference>
<dbReference type="AlphaFoldDB" id="A0A6G9HIB6"/>
<dbReference type="EMBL" id="MN200942">
    <property type="protein sequence ID" value="QIQ10343.1"/>
    <property type="molecule type" value="Genomic_DNA"/>
</dbReference>
<accession>A0A6G9HIB6</accession>
<sequence length="87" mass="9597">MRLLLSLDMKILRSSYLKVRGLIKGCIVVLNYNLCGVMICLHRKGYMGLIVKTVTGLTKVRHRNEVGVTLASLSLSAKECFSGSLPD</sequence>
<name>A0A6G9HIB6_ECOLX</name>
<protein>
    <submittedName>
        <fullName evidence="1">Uncharacterized protein</fullName>
    </submittedName>
</protein>
<proteinExistence type="predicted"/>
<evidence type="ECO:0000313" key="1">
    <source>
        <dbReference type="EMBL" id="QIQ10343.1"/>
    </source>
</evidence>
<organism evidence="1">
    <name type="scientific">Escherichia coli</name>
    <dbReference type="NCBI Taxonomy" id="562"/>
    <lineage>
        <taxon>Bacteria</taxon>
        <taxon>Pseudomonadati</taxon>
        <taxon>Pseudomonadota</taxon>
        <taxon>Gammaproteobacteria</taxon>
        <taxon>Enterobacterales</taxon>
        <taxon>Enterobacteriaceae</taxon>
        <taxon>Escherichia</taxon>
    </lineage>
</organism>
<keyword evidence="1" id="KW-0614">Plasmid</keyword>